<dbReference type="AlphaFoldDB" id="A0A453JEW9"/>
<evidence type="ECO:0000313" key="2">
    <source>
        <dbReference type="EnsemblPlants" id="AET5Gv20019000.6"/>
    </source>
</evidence>
<accession>A0A453JEW9</accession>
<dbReference type="SUPFAM" id="SSF81853">
    <property type="entry name" value="Family 10 polysaccharide lyase"/>
    <property type="match status" value="1"/>
</dbReference>
<dbReference type="GO" id="GO:0016866">
    <property type="term" value="F:intramolecular transferase activity"/>
    <property type="evidence" value="ECO:0007669"/>
    <property type="project" value="InterPro"/>
</dbReference>
<dbReference type="PANTHER" id="PTHR11764:SF59">
    <property type="entry name" value="TERPENE CYCLASE_MUTASE FAMILY MEMBER"/>
    <property type="match status" value="1"/>
</dbReference>
<reference evidence="2" key="4">
    <citation type="submission" date="2019-03" db="UniProtKB">
        <authorList>
            <consortium name="EnsemblPlants"/>
        </authorList>
    </citation>
    <scope>IDENTIFICATION</scope>
</reference>
<dbReference type="Gene3D" id="1.50.10.20">
    <property type="match status" value="1"/>
</dbReference>
<reference evidence="2" key="3">
    <citation type="journal article" date="2017" name="Nature">
        <title>Genome sequence of the progenitor of the wheat D genome Aegilops tauschii.</title>
        <authorList>
            <person name="Luo M.C."/>
            <person name="Gu Y.Q."/>
            <person name="Puiu D."/>
            <person name="Wang H."/>
            <person name="Twardziok S.O."/>
            <person name="Deal K.R."/>
            <person name="Huo N."/>
            <person name="Zhu T."/>
            <person name="Wang L."/>
            <person name="Wang Y."/>
            <person name="McGuire P.E."/>
            <person name="Liu S."/>
            <person name="Long H."/>
            <person name="Ramasamy R.K."/>
            <person name="Rodriguez J.C."/>
            <person name="Van S.L."/>
            <person name="Yuan L."/>
            <person name="Wang Z."/>
            <person name="Xia Z."/>
            <person name="Xiao L."/>
            <person name="Anderson O.D."/>
            <person name="Ouyang S."/>
            <person name="Liang Y."/>
            <person name="Zimin A.V."/>
            <person name="Pertea G."/>
            <person name="Qi P."/>
            <person name="Bennetzen J.L."/>
            <person name="Dai X."/>
            <person name="Dawson M.W."/>
            <person name="Muller H.G."/>
            <person name="Kugler K."/>
            <person name="Rivarola-Duarte L."/>
            <person name="Spannagl M."/>
            <person name="Mayer K.F.X."/>
            <person name="Lu F.H."/>
            <person name="Bevan M.W."/>
            <person name="Leroy P."/>
            <person name="Li P."/>
            <person name="You F.M."/>
            <person name="Sun Q."/>
            <person name="Liu Z."/>
            <person name="Lyons E."/>
            <person name="Wicker T."/>
            <person name="Salzberg S.L."/>
            <person name="Devos K.M."/>
            <person name="Dvorak J."/>
        </authorList>
    </citation>
    <scope>NUCLEOTIDE SEQUENCE [LARGE SCALE GENOMIC DNA]</scope>
    <source>
        <strain evidence="2">cv. AL8/78</strain>
    </source>
</reference>
<dbReference type="InterPro" id="IPR018333">
    <property type="entry name" value="Squalene_cyclase"/>
</dbReference>
<protein>
    <recommendedName>
        <fullName evidence="1">Squalene cyclase C-terminal domain-containing protein</fullName>
    </recommendedName>
</protein>
<reference evidence="3" key="1">
    <citation type="journal article" date="2014" name="Science">
        <title>Ancient hybridizations among the ancestral genomes of bread wheat.</title>
        <authorList>
            <consortium name="International Wheat Genome Sequencing Consortium,"/>
            <person name="Marcussen T."/>
            <person name="Sandve S.R."/>
            <person name="Heier L."/>
            <person name="Spannagl M."/>
            <person name="Pfeifer M."/>
            <person name="Jakobsen K.S."/>
            <person name="Wulff B.B."/>
            <person name="Steuernagel B."/>
            <person name="Mayer K.F."/>
            <person name="Olsen O.A."/>
        </authorList>
    </citation>
    <scope>NUCLEOTIDE SEQUENCE [LARGE SCALE GENOMIC DNA]</scope>
    <source>
        <strain evidence="3">cv. AL8/78</strain>
    </source>
</reference>
<dbReference type="InterPro" id="IPR032696">
    <property type="entry name" value="SQ_cyclase_C"/>
</dbReference>
<evidence type="ECO:0000259" key="1">
    <source>
        <dbReference type="Pfam" id="PF13243"/>
    </source>
</evidence>
<dbReference type="Gramene" id="AET5Gv20019000.6">
    <property type="protein sequence ID" value="AET5Gv20019000.6"/>
    <property type="gene ID" value="AET5Gv20019000"/>
</dbReference>
<keyword evidence="3" id="KW-1185">Reference proteome</keyword>
<evidence type="ECO:0000313" key="3">
    <source>
        <dbReference type="Proteomes" id="UP000015105"/>
    </source>
</evidence>
<dbReference type="EnsemblPlants" id="AET5Gv20019000.6">
    <property type="protein sequence ID" value="AET5Gv20019000.6"/>
    <property type="gene ID" value="AET5Gv20019000"/>
</dbReference>
<organism evidence="2 3">
    <name type="scientific">Aegilops tauschii subsp. strangulata</name>
    <name type="common">Goatgrass</name>
    <dbReference type="NCBI Taxonomy" id="200361"/>
    <lineage>
        <taxon>Eukaryota</taxon>
        <taxon>Viridiplantae</taxon>
        <taxon>Streptophyta</taxon>
        <taxon>Embryophyta</taxon>
        <taxon>Tracheophyta</taxon>
        <taxon>Spermatophyta</taxon>
        <taxon>Magnoliopsida</taxon>
        <taxon>Liliopsida</taxon>
        <taxon>Poales</taxon>
        <taxon>Poaceae</taxon>
        <taxon>BOP clade</taxon>
        <taxon>Pooideae</taxon>
        <taxon>Triticodae</taxon>
        <taxon>Triticeae</taxon>
        <taxon>Triticinae</taxon>
        <taxon>Aegilops</taxon>
    </lineage>
</organism>
<reference evidence="3" key="2">
    <citation type="journal article" date="2017" name="Nat. Plants">
        <title>The Aegilops tauschii genome reveals multiple impacts of transposons.</title>
        <authorList>
            <person name="Zhao G."/>
            <person name="Zou C."/>
            <person name="Li K."/>
            <person name="Wang K."/>
            <person name="Li T."/>
            <person name="Gao L."/>
            <person name="Zhang X."/>
            <person name="Wang H."/>
            <person name="Yang Z."/>
            <person name="Liu X."/>
            <person name="Jiang W."/>
            <person name="Mao L."/>
            <person name="Kong X."/>
            <person name="Jiao Y."/>
            <person name="Jia J."/>
        </authorList>
    </citation>
    <scope>NUCLEOTIDE SEQUENCE [LARGE SCALE GENOMIC DNA]</scope>
    <source>
        <strain evidence="3">cv. AL8/78</strain>
    </source>
</reference>
<dbReference type="GO" id="GO:0005811">
    <property type="term" value="C:lipid droplet"/>
    <property type="evidence" value="ECO:0007669"/>
    <property type="project" value="InterPro"/>
</dbReference>
<proteinExistence type="predicted"/>
<name>A0A453JEW9_AEGTS</name>
<dbReference type="Proteomes" id="UP000015105">
    <property type="component" value="Chromosome 5D"/>
</dbReference>
<sequence length="84" mass="9347">LPASLSFELVQLISNCRYGCWAICFTYGTWFGVRGLIAAGRTYKNSQAIRKACEFLLSKELLPLGGWGESYLSGQDMVYINLEG</sequence>
<feature type="domain" description="Squalene cyclase C-terminal" evidence="1">
    <location>
        <begin position="13"/>
        <end position="79"/>
    </location>
</feature>
<dbReference type="PANTHER" id="PTHR11764">
    <property type="entry name" value="TERPENE CYCLASE/MUTASE FAMILY MEMBER"/>
    <property type="match status" value="1"/>
</dbReference>
<dbReference type="Pfam" id="PF13243">
    <property type="entry name" value="SQHop_cyclase_C"/>
    <property type="match status" value="1"/>
</dbReference>
<dbReference type="GO" id="GO:0016104">
    <property type="term" value="P:triterpenoid biosynthetic process"/>
    <property type="evidence" value="ECO:0007669"/>
    <property type="project" value="InterPro"/>
</dbReference>
<reference evidence="2" key="5">
    <citation type="journal article" date="2021" name="G3 (Bethesda)">
        <title>Aegilops tauschii genome assembly Aet v5.0 features greater sequence contiguity and improved annotation.</title>
        <authorList>
            <person name="Wang L."/>
            <person name="Zhu T."/>
            <person name="Rodriguez J.C."/>
            <person name="Deal K.R."/>
            <person name="Dubcovsky J."/>
            <person name="McGuire P.E."/>
            <person name="Lux T."/>
            <person name="Spannagl M."/>
            <person name="Mayer K.F.X."/>
            <person name="Baldrich P."/>
            <person name="Meyers B.C."/>
            <person name="Huo N."/>
            <person name="Gu Y.Q."/>
            <person name="Zhou H."/>
            <person name="Devos K.M."/>
            <person name="Bennetzen J.L."/>
            <person name="Unver T."/>
            <person name="Budak H."/>
            <person name="Gulick P.J."/>
            <person name="Galiba G."/>
            <person name="Kalapos B."/>
            <person name="Nelson D.R."/>
            <person name="Li P."/>
            <person name="You F.M."/>
            <person name="Luo M.C."/>
            <person name="Dvorak J."/>
        </authorList>
    </citation>
    <scope>NUCLEOTIDE SEQUENCE [LARGE SCALE GENOMIC DNA]</scope>
    <source>
        <strain evidence="2">cv. AL8/78</strain>
    </source>
</reference>